<reference evidence="9 10" key="1">
    <citation type="submission" date="2018-04" db="EMBL/GenBank/DDBJ databases">
        <title>Genomic Encyclopedia of Type Strains, Phase IV (KMG-IV): sequencing the most valuable type-strain genomes for metagenomic binning, comparative biology and taxonomic classification.</title>
        <authorList>
            <person name="Goeker M."/>
        </authorList>
    </citation>
    <scope>NUCLEOTIDE SEQUENCE [LARGE SCALE GENOMIC DNA]</scope>
    <source>
        <strain evidence="9 10">DSM 10065</strain>
    </source>
</reference>
<dbReference type="InterPro" id="IPR052017">
    <property type="entry name" value="TSUP"/>
</dbReference>
<sequence length="256" mass="27768">MTLAFIENPLFYLVAVPAVLIVGIGKGGFAGGLGILAVPMLALVSSPIQAAGIMLPILCVMDVTGVKAWIRRWDRALMFRLLPSAVLGIVVGALTFRFVSDAFLEVLIGTLALLFSLRYWLGGRVRLQLRLPDGPACWLWSGLSGYTSFVAHAGGPPLMIYLLPKKLDKSIFVGTVTIYFAVVNYVKLIPYALLGQLSAENLGTSLLLAPAAIIGVKLGVWMHDRVDAVLFNKLMYIFLFCTGLKLLWDGLPQVFA</sequence>
<feature type="transmembrane region" description="Helical" evidence="8">
    <location>
        <begin position="12"/>
        <end position="42"/>
    </location>
</feature>
<comment type="similarity">
    <text evidence="2 8">Belongs to the 4-toluene sulfonate uptake permease (TSUP) (TC 2.A.102) family.</text>
</comment>
<evidence type="ECO:0000256" key="6">
    <source>
        <dbReference type="ARBA" id="ARBA00022989"/>
    </source>
</evidence>
<feature type="transmembrane region" description="Helical" evidence="8">
    <location>
        <begin position="77"/>
        <end position="96"/>
    </location>
</feature>
<evidence type="ECO:0000313" key="10">
    <source>
        <dbReference type="Proteomes" id="UP000246145"/>
    </source>
</evidence>
<dbReference type="AlphaFoldDB" id="A0A2U1CID4"/>
<protein>
    <recommendedName>
        <fullName evidence="8">Probable membrane transporter protein</fullName>
    </recommendedName>
</protein>
<evidence type="ECO:0000256" key="7">
    <source>
        <dbReference type="ARBA" id="ARBA00023136"/>
    </source>
</evidence>
<accession>A0A2U1CID4</accession>
<keyword evidence="4 8" id="KW-1003">Cell membrane</keyword>
<evidence type="ECO:0000256" key="8">
    <source>
        <dbReference type="RuleBase" id="RU363041"/>
    </source>
</evidence>
<keyword evidence="3" id="KW-0813">Transport</keyword>
<feature type="transmembrane region" description="Helical" evidence="8">
    <location>
        <begin position="102"/>
        <end position="121"/>
    </location>
</feature>
<feature type="transmembrane region" description="Helical" evidence="8">
    <location>
        <begin position="171"/>
        <end position="193"/>
    </location>
</feature>
<feature type="transmembrane region" description="Helical" evidence="8">
    <location>
        <begin position="48"/>
        <end position="70"/>
    </location>
</feature>
<comment type="subcellular location">
    <subcellularLocation>
        <location evidence="1 8">Cell membrane</location>
        <topology evidence="1 8">Multi-pass membrane protein</topology>
    </subcellularLocation>
</comment>
<evidence type="ECO:0000256" key="2">
    <source>
        <dbReference type="ARBA" id="ARBA00009142"/>
    </source>
</evidence>
<dbReference type="PANTHER" id="PTHR30269:SF37">
    <property type="entry name" value="MEMBRANE TRANSPORTER PROTEIN"/>
    <property type="match status" value="1"/>
</dbReference>
<dbReference type="EMBL" id="QEKO01000007">
    <property type="protein sequence ID" value="PVY60709.1"/>
    <property type="molecule type" value="Genomic_DNA"/>
</dbReference>
<comment type="caution">
    <text evidence="9">The sequence shown here is derived from an EMBL/GenBank/DDBJ whole genome shotgun (WGS) entry which is preliminary data.</text>
</comment>
<evidence type="ECO:0000256" key="1">
    <source>
        <dbReference type="ARBA" id="ARBA00004651"/>
    </source>
</evidence>
<evidence type="ECO:0000256" key="5">
    <source>
        <dbReference type="ARBA" id="ARBA00022692"/>
    </source>
</evidence>
<dbReference type="Pfam" id="PF01925">
    <property type="entry name" value="TauE"/>
    <property type="match status" value="1"/>
</dbReference>
<keyword evidence="5 8" id="KW-0812">Transmembrane</keyword>
<dbReference type="PANTHER" id="PTHR30269">
    <property type="entry name" value="TRANSMEMBRANE PROTEIN YFCA"/>
    <property type="match status" value="1"/>
</dbReference>
<gene>
    <name evidence="9" type="ORF">C7440_3507</name>
</gene>
<dbReference type="STRING" id="1231391.GCA_000308195_01599"/>
<dbReference type="Proteomes" id="UP000246145">
    <property type="component" value="Unassembled WGS sequence"/>
</dbReference>
<keyword evidence="6 8" id="KW-1133">Transmembrane helix</keyword>
<feature type="transmembrane region" description="Helical" evidence="8">
    <location>
        <begin position="234"/>
        <end position="251"/>
    </location>
</feature>
<dbReference type="GO" id="GO:0005886">
    <property type="term" value="C:plasma membrane"/>
    <property type="evidence" value="ECO:0007669"/>
    <property type="project" value="UniProtKB-SubCell"/>
</dbReference>
<proteinExistence type="inferred from homology"/>
<feature type="transmembrane region" description="Helical" evidence="8">
    <location>
        <begin position="205"/>
        <end position="222"/>
    </location>
</feature>
<evidence type="ECO:0000256" key="4">
    <source>
        <dbReference type="ARBA" id="ARBA00022475"/>
    </source>
</evidence>
<dbReference type="RefSeq" id="WP_017523959.1">
    <property type="nucleotide sequence ID" value="NZ_JACCEX010000012.1"/>
</dbReference>
<evidence type="ECO:0000256" key="3">
    <source>
        <dbReference type="ARBA" id="ARBA00022448"/>
    </source>
</evidence>
<keyword evidence="10" id="KW-1185">Reference proteome</keyword>
<evidence type="ECO:0000313" key="9">
    <source>
        <dbReference type="EMBL" id="PVY60709.1"/>
    </source>
</evidence>
<keyword evidence="7 8" id="KW-0472">Membrane</keyword>
<dbReference type="InterPro" id="IPR002781">
    <property type="entry name" value="TM_pro_TauE-like"/>
</dbReference>
<organism evidence="9 10">
    <name type="scientific">Pusillimonas noertemannii</name>
    <dbReference type="NCBI Taxonomy" id="305977"/>
    <lineage>
        <taxon>Bacteria</taxon>
        <taxon>Pseudomonadati</taxon>
        <taxon>Pseudomonadota</taxon>
        <taxon>Betaproteobacteria</taxon>
        <taxon>Burkholderiales</taxon>
        <taxon>Alcaligenaceae</taxon>
        <taxon>Pusillimonas</taxon>
    </lineage>
</organism>
<name>A0A2U1CID4_9BURK</name>